<name>A0A0G4EF81_VITBC</name>
<reference evidence="2 3" key="1">
    <citation type="submission" date="2014-11" db="EMBL/GenBank/DDBJ databases">
        <authorList>
            <person name="Zhu J."/>
            <person name="Qi W."/>
            <person name="Song R."/>
        </authorList>
    </citation>
    <scope>NUCLEOTIDE SEQUENCE [LARGE SCALE GENOMIC DNA]</scope>
</reference>
<feature type="transmembrane region" description="Helical" evidence="1">
    <location>
        <begin position="76"/>
        <end position="99"/>
    </location>
</feature>
<dbReference type="InParanoid" id="A0A0G4EF81"/>
<keyword evidence="1" id="KW-1133">Transmembrane helix</keyword>
<evidence type="ECO:0000313" key="3">
    <source>
        <dbReference type="Proteomes" id="UP000041254"/>
    </source>
</evidence>
<evidence type="ECO:0000313" key="2">
    <source>
        <dbReference type="EMBL" id="CEL94390.1"/>
    </source>
</evidence>
<dbReference type="EMBL" id="CDMY01000218">
    <property type="protein sequence ID" value="CEL94390.1"/>
    <property type="molecule type" value="Genomic_DNA"/>
</dbReference>
<organism evidence="2 3">
    <name type="scientific">Vitrella brassicaformis (strain CCMP3155)</name>
    <dbReference type="NCBI Taxonomy" id="1169540"/>
    <lineage>
        <taxon>Eukaryota</taxon>
        <taxon>Sar</taxon>
        <taxon>Alveolata</taxon>
        <taxon>Colpodellida</taxon>
        <taxon>Vitrellaceae</taxon>
        <taxon>Vitrella</taxon>
    </lineage>
</organism>
<proteinExistence type="predicted"/>
<keyword evidence="1" id="KW-0472">Membrane</keyword>
<dbReference type="PhylomeDB" id="A0A0G4EF81"/>
<accession>A0A0G4EF81</accession>
<dbReference type="VEuPathDB" id="CryptoDB:Vbra_11538"/>
<evidence type="ECO:0000256" key="1">
    <source>
        <dbReference type="SAM" id="Phobius"/>
    </source>
</evidence>
<dbReference type="Proteomes" id="UP000041254">
    <property type="component" value="Unassembled WGS sequence"/>
</dbReference>
<sequence length="216" mass="24318">MGGKLGKAGLQASRQFGALARLFGSTTGNLIQEFVTRGFKAYFFLTFLIYFTGAVVALSTYTYVPRREDGEIVCPMTLNVYFLCGAFFIQGFLAAYTAWGYSYIEKLPEGSFTELSAFQYLIGFMIKVVPTWSRLLHVFNFFQLLIAVFYALVLPECNLHLVRVTLFVLGIVWWCIILVGITAKRHFPVPPTIFEPVRPATGLLQELHTMLRALGP</sequence>
<dbReference type="OrthoDB" id="336859at2759"/>
<protein>
    <submittedName>
        <fullName evidence="2">Uncharacterized protein</fullName>
    </submittedName>
</protein>
<keyword evidence="1" id="KW-0812">Transmembrane</keyword>
<feature type="transmembrane region" description="Helical" evidence="1">
    <location>
        <begin position="41"/>
        <end position="64"/>
    </location>
</feature>
<feature type="transmembrane region" description="Helical" evidence="1">
    <location>
        <begin position="160"/>
        <end position="181"/>
    </location>
</feature>
<dbReference type="OMA" id="TCICYAM"/>
<gene>
    <name evidence="2" type="ORF">Vbra_11538</name>
</gene>
<feature type="transmembrane region" description="Helical" evidence="1">
    <location>
        <begin position="136"/>
        <end position="154"/>
    </location>
</feature>
<dbReference type="AlphaFoldDB" id="A0A0G4EF81"/>
<keyword evidence="3" id="KW-1185">Reference proteome</keyword>